<sequence>MGSLVSAWVSSSPPGATDTKLLIFLAECDGRPREERFYTFIKTVEVYREQRKHSSSEDKKQENTRVRGKRYPVTIRQTDTGAAEGPWRRLSRRRRLDAPLEQRRGVMLHGILAPAQPRALGRGHLVGKGLLKQMPDMTAKDIQQALFV</sequence>
<proteinExistence type="predicted"/>
<dbReference type="AlphaFoldDB" id="A0AAV7UES6"/>
<protein>
    <submittedName>
        <fullName evidence="2">Uncharacterized protein</fullName>
    </submittedName>
</protein>
<accession>A0AAV7UES6</accession>
<dbReference type="EMBL" id="JANPWB010000005">
    <property type="protein sequence ID" value="KAJ1187458.1"/>
    <property type="molecule type" value="Genomic_DNA"/>
</dbReference>
<organism evidence="2 3">
    <name type="scientific">Pleurodeles waltl</name>
    <name type="common">Iberian ribbed newt</name>
    <dbReference type="NCBI Taxonomy" id="8319"/>
    <lineage>
        <taxon>Eukaryota</taxon>
        <taxon>Metazoa</taxon>
        <taxon>Chordata</taxon>
        <taxon>Craniata</taxon>
        <taxon>Vertebrata</taxon>
        <taxon>Euteleostomi</taxon>
        <taxon>Amphibia</taxon>
        <taxon>Batrachia</taxon>
        <taxon>Caudata</taxon>
        <taxon>Salamandroidea</taxon>
        <taxon>Salamandridae</taxon>
        <taxon>Pleurodelinae</taxon>
        <taxon>Pleurodeles</taxon>
    </lineage>
</organism>
<evidence type="ECO:0000313" key="2">
    <source>
        <dbReference type="EMBL" id="KAJ1187458.1"/>
    </source>
</evidence>
<evidence type="ECO:0000313" key="3">
    <source>
        <dbReference type="Proteomes" id="UP001066276"/>
    </source>
</evidence>
<keyword evidence="3" id="KW-1185">Reference proteome</keyword>
<name>A0AAV7UES6_PLEWA</name>
<evidence type="ECO:0000256" key="1">
    <source>
        <dbReference type="SAM" id="MobiDB-lite"/>
    </source>
</evidence>
<gene>
    <name evidence="2" type="ORF">NDU88_004234</name>
</gene>
<dbReference type="Proteomes" id="UP001066276">
    <property type="component" value="Chromosome 3_1"/>
</dbReference>
<reference evidence="2" key="1">
    <citation type="journal article" date="2022" name="bioRxiv">
        <title>Sequencing and chromosome-scale assembly of the giantPleurodeles waltlgenome.</title>
        <authorList>
            <person name="Brown T."/>
            <person name="Elewa A."/>
            <person name="Iarovenko S."/>
            <person name="Subramanian E."/>
            <person name="Araus A.J."/>
            <person name="Petzold A."/>
            <person name="Susuki M."/>
            <person name="Suzuki K.-i.T."/>
            <person name="Hayashi T."/>
            <person name="Toyoda A."/>
            <person name="Oliveira C."/>
            <person name="Osipova E."/>
            <person name="Leigh N.D."/>
            <person name="Simon A."/>
            <person name="Yun M.H."/>
        </authorList>
    </citation>
    <scope>NUCLEOTIDE SEQUENCE</scope>
    <source>
        <strain evidence="2">20211129_DDA</strain>
        <tissue evidence="2">Liver</tissue>
    </source>
</reference>
<feature type="compositionally biased region" description="Basic and acidic residues" evidence="1">
    <location>
        <begin position="48"/>
        <end position="65"/>
    </location>
</feature>
<comment type="caution">
    <text evidence="2">The sequence shown here is derived from an EMBL/GenBank/DDBJ whole genome shotgun (WGS) entry which is preliminary data.</text>
</comment>
<feature type="region of interest" description="Disordered" evidence="1">
    <location>
        <begin position="48"/>
        <end position="88"/>
    </location>
</feature>